<name>A0ABD3GE49_9MARC</name>
<dbReference type="AlphaFoldDB" id="A0ABD3GE49"/>
<dbReference type="Proteomes" id="UP001633002">
    <property type="component" value="Unassembled WGS sequence"/>
</dbReference>
<gene>
    <name evidence="1" type="ORF">R1sor_025992</name>
</gene>
<accession>A0ABD3GE49</accession>
<keyword evidence="2" id="KW-1185">Reference proteome</keyword>
<comment type="caution">
    <text evidence="1">The sequence shown here is derived from an EMBL/GenBank/DDBJ whole genome shotgun (WGS) entry which is preliminary data.</text>
</comment>
<evidence type="ECO:0000313" key="1">
    <source>
        <dbReference type="EMBL" id="KAL3676044.1"/>
    </source>
</evidence>
<protein>
    <submittedName>
        <fullName evidence="1">Uncharacterized protein</fullName>
    </submittedName>
</protein>
<dbReference type="EMBL" id="JBJQOH010000008">
    <property type="protein sequence ID" value="KAL3676044.1"/>
    <property type="molecule type" value="Genomic_DNA"/>
</dbReference>
<organism evidence="1 2">
    <name type="scientific">Riccia sorocarpa</name>
    <dbReference type="NCBI Taxonomy" id="122646"/>
    <lineage>
        <taxon>Eukaryota</taxon>
        <taxon>Viridiplantae</taxon>
        <taxon>Streptophyta</taxon>
        <taxon>Embryophyta</taxon>
        <taxon>Marchantiophyta</taxon>
        <taxon>Marchantiopsida</taxon>
        <taxon>Marchantiidae</taxon>
        <taxon>Marchantiales</taxon>
        <taxon>Ricciaceae</taxon>
        <taxon>Riccia</taxon>
    </lineage>
</organism>
<proteinExistence type="predicted"/>
<evidence type="ECO:0000313" key="2">
    <source>
        <dbReference type="Proteomes" id="UP001633002"/>
    </source>
</evidence>
<sequence>MHRPLDVMSRVSGKLNIRLFTTLVLYLRVSRSQWPPSRRGKTTIDQILSKSAAESGLLSEAKAEPHLQRLKSLISKIQERDYDTAAWNMKLKAKLYSLDARHLWGPSRAVPLDSFQLKSSPKACTA</sequence>
<reference evidence="1 2" key="1">
    <citation type="submission" date="2024-09" db="EMBL/GenBank/DDBJ databases">
        <title>Chromosome-scale assembly of Riccia sorocarpa.</title>
        <authorList>
            <person name="Paukszto L."/>
        </authorList>
    </citation>
    <scope>NUCLEOTIDE SEQUENCE [LARGE SCALE GENOMIC DNA]</scope>
    <source>
        <strain evidence="1">LP-2024</strain>
        <tissue evidence="1">Aerial parts of the thallus</tissue>
    </source>
</reference>